<accession>A0A1Z5K9W6</accession>
<dbReference type="InterPro" id="IPR036915">
    <property type="entry name" value="Cyclin-like_sf"/>
</dbReference>
<dbReference type="SUPFAM" id="SSF47954">
    <property type="entry name" value="Cyclin-like"/>
    <property type="match status" value="2"/>
</dbReference>
<dbReference type="InterPro" id="IPR043198">
    <property type="entry name" value="Cyclin/Ssn8"/>
</dbReference>
<dbReference type="EMBL" id="BDSP01000193">
    <property type="protein sequence ID" value="GAX22986.1"/>
    <property type="molecule type" value="Genomic_DNA"/>
</dbReference>
<protein>
    <recommendedName>
        <fullName evidence="1">Cyclin-like domain-containing protein</fullName>
    </recommendedName>
</protein>
<dbReference type="OrthoDB" id="10264655at2759"/>
<comment type="caution">
    <text evidence="2">The sequence shown here is derived from an EMBL/GenBank/DDBJ whole genome shotgun (WGS) entry which is preliminary data.</text>
</comment>
<evidence type="ECO:0000259" key="1">
    <source>
        <dbReference type="SMART" id="SM00385"/>
    </source>
</evidence>
<reference evidence="2 3" key="1">
    <citation type="journal article" date="2015" name="Plant Cell">
        <title>Oil accumulation by the oleaginous diatom Fistulifera solaris as revealed by the genome and transcriptome.</title>
        <authorList>
            <person name="Tanaka T."/>
            <person name="Maeda Y."/>
            <person name="Veluchamy A."/>
            <person name="Tanaka M."/>
            <person name="Abida H."/>
            <person name="Marechal E."/>
            <person name="Bowler C."/>
            <person name="Muto M."/>
            <person name="Sunaga Y."/>
            <person name="Tanaka M."/>
            <person name="Yoshino T."/>
            <person name="Taniguchi T."/>
            <person name="Fukuda Y."/>
            <person name="Nemoto M."/>
            <person name="Matsumoto M."/>
            <person name="Wong P.S."/>
            <person name="Aburatani S."/>
            <person name="Fujibuchi W."/>
        </authorList>
    </citation>
    <scope>NUCLEOTIDE SEQUENCE [LARGE SCALE GENOMIC DNA]</scope>
    <source>
        <strain evidence="2 3">JPCC DA0580</strain>
    </source>
</reference>
<proteinExistence type="predicted"/>
<dbReference type="Proteomes" id="UP000198406">
    <property type="component" value="Unassembled WGS sequence"/>
</dbReference>
<feature type="domain" description="Cyclin-like" evidence="1">
    <location>
        <begin position="42"/>
        <end position="121"/>
    </location>
</feature>
<dbReference type="PIRSF" id="PIRSF036580">
    <property type="entry name" value="Cyclin_L"/>
    <property type="match status" value="1"/>
</dbReference>
<dbReference type="SMART" id="SM00385">
    <property type="entry name" value="CYCLIN"/>
    <property type="match status" value="2"/>
</dbReference>
<dbReference type="InParanoid" id="A0A1Z5K9W6"/>
<dbReference type="Gene3D" id="1.10.472.10">
    <property type="entry name" value="Cyclin-like"/>
    <property type="match status" value="2"/>
</dbReference>
<evidence type="ECO:0000313" key="2">
    <source>
        <dbReference type="EMBL" id="GAX22986.1"/>
    </source>
</evidence>
<dbReference type="GO" id="GO:0006357">
    <property type="term" value="P:regulation of transcription by RNA polymerase II"/>
    <property type="evidence" value="ECO:0007669"/>
    <property type="project" value="InterPro"/>
</dbReference>
<evidence type="ECO:0000313" key="3">
    <source>
        <dbReference type="Proteomes" id="UP000198406"/>
    </source>
</evidence>
<feature type="domain" description="Cyclin-like" evidence="1">
    <location>
        <begin position="201"/>
        <end position="292"/>
    </location>
</feature>
<sequence length="329" mass="37264">MSKRTTLDRRIVPVLPKPEDTASRRDGVSVATERYHRLHGTSLLLDAADALNVSSASCYATACVLFHRFYHQISLREVDVWSAAMGSFLLAVKIEELTISLKQVIATFLRLYRKRKMILLEDDEVVQWIMKQPSIAYDSSAALPFAQKDSLIRENDNTSASINPFGPLWKEWQEVVIETENKILRALGFTVYWIPDHHPHKFILYVLRVLEVDSHKGLAQLAWNYCNDSCRLDLCVRFEAHLMACAAICLAASEQGVVLPDSSLPTTIKWWEVLCGPGHEAELDVIQKELLALKDKESDVVMASVAFVKSLVKNESFNDPQSFSWESIK</sequence>
<organism evidence="2 3">
    <name type="scientific">Fistulifera solaris</name>
    <name type="common">Oleaginous diatom</name>
    <dbReference type="NCBI Taxonomy" id="1519565"/>
    <lineage>
        <taxon>Eukaryota</taxon>
        <taxon>Sar</taxon>
        <taxon>Stramenopiles</taxon>
        <taxon>Ochrophyta</taxon>
        <taxon>Bacillariophyta</taxon>
        <taxon>Bacillariophyceae</taxon>
        <taxon>Bacillariophycidae</taxon>
        <taxon>Naviculales</taxon>
        <taxon>Naviculaceae</taxon>
        <taxon>Fistulifera</taxon>
    </lineage>
</organism>
<dbReference type="AlphaFoldDB" id="A0A1Z5K9W6"/>
<gene>
    <name evidence="2" type="ORF">FisN_15Hh118</name>
</gene>
<dbReference type="PANTHER" id="PTHR10026">
    <property type="entry name" value="CYCLIN"/>
    <property type="match status" value="1"/>
</dbReference>
<keyword evidence="3" id="KW-1185">Reference proteome</keyword>
<dbReference type="CDD" id="cd20533">
    <property type="entry name" value="CYCLIN_CCNL_rpt2"/>
    <property type="match status" value="1"/>
</dbReference>
<name>A0A1Z5K9W6_FISSO</name>
<dbReference type="InterPro" id="IPR013763">
    <property type="entry name" value="Cyclin-like_dom"/>
</dbReference>
<dbReference type="GO" id="GO:0016538">
    <property type="term" value="F:cyclin-dependent protein serine/threonine kinase regulator activity"/>
    <property type="evidence" value="ECO:0007669"/>
    <property type="project" value="InterPro"/>
</dbReference>